<reference evidence="3" key="1">
    <citation type="journal article" date="2019" name="Int. J. Syst. Evol. Microbiol.">
        <title>The Global Catalogue of Microorganisms (GCM) 10K type strain sequencing project: providing services to taxonomists for standard genome sequencing and annotation.</title>
        <authorList>
            <consortium name="The Broad Institute Genomics Platform"/>
            <consortium name="The Broad Institute Genome Sequencing Center for Infectious Disease"/>
            <person name="Wu L."/>
            <person name="Ma J."/>
        </authorList>
    </citation>
    <scope>NUCLEOTIDE SEQUENCE [LARGE SCALE GENOMIC DNA]</scope>
    <source>
        <strain evidence="3">JCM 18952</strain>
    </source>
</reference>
<comment type="caution">
    <text evidence="2">The sequence shown here is derived from an EMBL/GenBank/DDBJ whole genome shotgun (WGS) entry which is preliminary data.</text>
</comment>
<feature type="domain" description="N-acetyltransferase" evidence="1">
    <location>
        <begin position="12"/>
        <end position="169"/>
    </location>
</feature>
<accession>A0ABP9TQZ2</accession>
<dbReference type="RefSeq" id="WP_345468882.1">
    <property type="nucleotide sequence ID" value="NZ_BAABLK010000081.1"/>
</dbReference>
<dbReference type="InterPro" id="IPR051531">
    <property type="entry name" value="N-acetyltransferase"/>
</dbReference>
<dbReference type="PANTHER" id="PTHR43792:SF1">
    <property type="entry name" value="N-ACETYLTRANSFERASE DOMAIN-CONTAINING PROTEIN"/>
    <property type="match status" value="1"/>
</dbReference>
<evidence type="ECO:0000313" key="3">
    <source>
        <dbReference type="Proteomes" id="UP001501257"/>
    </source>
</evidence>
<organism evidence="2 3">
    <name type="scientific">Paeniglutamicibacter antarcticus</name>
    <dbReference type="NCBI Taxonomy" id="494023"/>
    <lineage>
        <taxon>Bacteria</taxon>
        <taxon>Bacillati</taxon>
        <taxon>Actinomycetota</taxon>
        <taxon>Actinomycetes</taxon>
        <taxon>Micrococcales</taxon>
        <taxon>Micrococcaceae</taxon>
        <taxon>Paeniglutamicibacter</taxon>
    </lineage>
</organism>
<dbReference type="EMBL" id="BAABLK010000081">
    <property type="protein sequence ID" value="GAA5228571.1"/>
    <property type="molecule type" value="Genomic_DNA"/>
</dbReference>
<gene>
    <name evidence="2" type="ORF">GCM10025778_31090</name>
</gene>
<dbReference type="PANTHER" id="PTHR43792">
    <property type="entry name" value="GNAT FAMILY, PUTATIVE (AFU_ORTHOLOGUE AFUA_3G00765)-RELATED-RELATED"/>
    <property type="match status" value="1"/>
</dbReference>
<keyword evidence="3" id="KW-1185">Reference proteome</keyword>
<dbReference type="Gene3D" id="3.40.630.30">
    <property type="match status" value="1"/>
</dbReference>
<sequence length="169" mass="19244">MHSPFELRTPRLSLRPLTIEHTQALTEIYADPEVARYIGGDRLTPEAIEYQVDGFAEEWMDRGYGQSAVFHRETGEFLGRIGLHYWSNWDEIELGYILGKSAQGQGFATEGSQSWIEWGKANENIPYIIANIHPDNSASIHRAKKLGFTYDRNDTTPSGLPTLIYRLDL</sequence>
<proteinExistence type="predicted"/>
<dbReference type="PROSITE" id="PS51186">
    <property type="entry name" value="GNAT"/>
    <property type="match status" value="1"/>
</dbReference>
<evidence type="ECO:0000313" key="2">
    <source>
        <dbReference type="EMBL" id="GAA5228571.1"/>
    </source>
</evidence>
<protein>
    <submittedName>
        <fullName evidence="2">GNAT family N-acetyltransferase</fullName>
    </submittedName>
</protein>
<dbReference type="InterPro" id="IPR016181">
    <property type="entry name" value="Acyl_CoA_acyltransferase"/>
</dbReference>
<dbReference type="InterPro" id="IPR000182">
    <property type="entry name" value="GNAT_dom"/>
</dbReference>
<name>A0ABP9TQZ2_9MICC</name>
<dbReference type="Pfam" id="PF13302">
    <property type="entry name" value="Acetyltransf_3"/>
    <property type="match status" value="1"/>
</dbReference>
<dbReference type="Proteomes" id="UP001501257">
    <property type="component" value="Unassembled WGS sequence"/>
</dbReference>
<dbReference type="SUPFAM" id="SSF55729">
    <property type="entry name" value="Acyl-CoA N-acyltransferases (Nat)"/>
    <property type="match status" value="1"/>
</dbReference>
<evidence type="ECO:0000259" key="1">
    <source>
        <dbReference type="PROSITE" id="PS51186"/>
    </source>
</evidence>